<evidence type="ECO:0000259" key="7">
    <source>
        <dbReference type="PROSITE" id="PS50048"/>
    </source>
</evidence>
<comment type="caution">
    <text evidence="8">The sequence shown here is derived from an EMBL/GenBank/DDBJ whole genome shotgun (WGS) entry which is preliminary data.</text>
</comment>
<feature type="domain" description="Zn(2)-C6 fungal-type" evidence="7">
    <location>
        <begin position="321"/>
        <end position="351"/>
    </location>
</feature>
<evidence type="ECO:0000256" key="2">
    <source>
        <dbReference type="ARBA" id="ARBA00022723"/>
    </source>
</evidence>
<dbReference type="GO" id="GO:0000981">
    <property type="term" value="F:DNA-binding transcription factor activity, RNA polymerase II-specific"/>
    <property type="evidence" value="ECO:0007669"/>
    <property type="project" value="InterPro"/>
</dbReference>
<evidence type="ECO:0000256" key="6">
    <source>
        <dbReference type="SAM" id="MobiDB-lite"/>
    </source>
</evidence>
<dbReference type="GO" id="GO:0008270">
    <property type="term" value="F:zinc ion binding"/>
    <property type="evidence" value="ECO:0007669"/>
    <property type="project" value="InterPro"/>
</dbReference>
<feature type="compositionally biased region" description="Pro residues" evidence="6">
    <location>
        <begin position="196"/>
        <end position="206"/>
    </location>
</feature>
<gene>
    <name evidence="8" type="ORF">OHK93_003995</name>
</gene>
<dbReference type="PROSITE" id="PS50048">
    <property type="entry name" value="ZN2_CY6_FUNGAL_2"/>
    <property type="match status" value="1"/>
</dbReference>
<dbReference type="Pfam" id="PF00172">
    <property type="entry name" value="Zn_clus"/>
    <property type="match status" value="1"/>
</dbReference>
<feature type="compositionally biased region" description="Polar residues" evidence="6">
    <location>
        <begin position="173"/>
        <end position="184"/>
    </location>
</feature>
<comment type="subcellular location">
    <subcellularLocation>
        <location evidence="1">Nucleus</location>
    </subcellularLocation>
</comment>
<dbReference type="EMBL" id="JAPUFD010000002">
    <property type="protein sequence ID" value="MDI1485806.1"/>
    <property type="molecule type" value="Genomic_DNA"/>
</dbReference>
<evidence type="ECO:0000256" key="1">
    <source>
        <dbReference type="ARBA" id="ARBA00004123"/>
    </source>
</evidence>
<dbReference type="SMART" id="SM00066">
    <property type="entry name" value="GAL4"/>
    <property type="match status" value="1"/>
</dbReference>
<evidence type="ECO:0000256" key="4">
    <source>
        <dbReference type="ARBA" id="ARBA00023163"/>
    </source>
</evidence>
<keyword evidence="3" id="KW-0805">Transcription regulation</keyword>
<dbReference type="Proteomes" id="UP001161017">
    <property type="component" value="Unassembled WGS sequence"/>
</dbReference>
<reference evidence="8" key="1">
    <citation type="journal article" date="2023" name="Genome Biol. Evol.">
        <title>First Whole Genome Sequence and Flow Cytometry Genome Size Data for the Lichen-Forming Fungus Ramalina farinacea (Ascomycota).</title>
        <authorList>
            <person name="Llewellyn T."/>
            <person name="Mian S."/>
            <person name="Hill R."/>
            <person name="Leitch I.J."/>
            <person name="Gaya E."/>
        </authorList>
    </citation>
    <scope>NUCLEOTIDE SEQUENCE</scope>
    <source>
        <strain evidence="8">LIQ254RAFAR</strain>
    </source>
</reference>
<dbReference type="CDD" id="cd00067">
    <property type="entry name" value="GAL4"/>
    <property type="match status" value="1"/>
</dbReference>
<dbReference type="PANTHER" id="PTHR47338:SF11">
    <property type="entry name" value="ZN(II)2CYS6 TRANSCRIPTION FACTOR (EUROFUNG)"/>
    <property type="match status" value="1"/>
</dbReference>
<dbReference type="SUPFAM" id="SSF57701">
    <property type="entry name" value="Zn2/Cys6 DNA-binding domain"/>
    <property type="match status" value="1"/>
</dbReference>
<evidence type="ECO:0000256" key="5">
    <source>
        <dbReference type="ARBA" id="ARBA00023242"/>
    </source>
</evidence>
<feature type="compositionally biased region" description="Basic and acidic residues" evidence="6">
    <location>
        <begin position="67"/>
        <end position="78"/>
    </location>
</feature>
<keyword evidence="9" id="KW-1185">Reference proteome</keyword>
<keyword evidence="4" id="KW-0804">Transcription</keyword>
<name>A0AA43TNU2_9LECA</name>
<protein>
    <recommendedName>
        <fullName evidence="7">Zn(2)-C6 fungal-type domain-containing protein</fullName>
    </recommendedName>
</protein>
<evidence type="ECO:0000256" key="3">
    <source>
        <dbReference type="ARBA" id="ARBA00023015"/>
    </source>
</evidence>
<dbReference type="AlphaFoldDB" id="A0AA43TNU2"/>
<feature type="compositionally biased region" description="Polar residues" evidence="6">
    <location>
        <begin position="79"/>
        <end position="89"/>
    </location>
</feature>
<evidence type="ECO:0000313" key="9">
    <source>
        <dbReference type="Proteomes" id="UP001161017"/>
    </source>
</evidence>
<keyword evidence="5" id="KW-0539">Nucleus</keyword>
<proteinExistence type="predicted"/>
<dbReference type="InterPro" id="IPR036864">
    <property type="entry name" value="Zn2-C6_fun-type_DNA-bd_sf"/>
</dbReference>
<dbReference type="PROSITE" id="PS00463">
    <property type="entry name" value="ZN2_CY6_FUNGAL_1"/>
    <property type="match status" value="1"/>
</dbReference>
<feature type="region of interest" description="Disordered" evidence="6">
    <location>
        <begin position="1"/>
        <end position="206"/>
    </location>
</feature>
<keyword evidence="2" id="KW-0479">Metal-binding</keyword>
<feature type="compositionally biased region" description="Low complexity" evidence="6">
    <location>
        <begin position="104"/>
        <end position="128"/>
    </location>
</feature>
<organism evidence="8 9">
    <name type="scientific">Ramalina farinacea</name>
    <dbReference type="NCBI Taxonomy" id="258253"/>
    <lineage>
        <taxon>Eukaryota</taxon>
        <taxon>Fungi</taxon>
        <taxon>Dikarya</taxon>
        <taxon>Ascomycota</taxon>
        <taxon>Pezizomycotina</taxon>
        <taxon>Lecanoromycetes</taxon>
        <taxon>OSLEUM clade</taxon>
        <taxon>Lecanoromycetidae</taxon>
        <taxon>Lecanorales</taxon>
        <taxon>Lecanorineae</taxon>
        <taxon>Ramalinaceae</taxon>
        <taxon>Ramalina</taxon>
    </lineage>
</organism>
<dbReference type="InterPro" id="IPR001138">
    <property type="entry name" value="Zn2Cys6_DnaBD"/>
</dbReference>
<accession>A0AA43TNU2</accession>
<dbReference type="InterPro" id="IPR050815">
    <property type="entry name" value="TF_fung"/>
</dbReference>
<dbReference type="Gene3D" id="4.10.240.10">
    <property type="entry name" value="Zn(2)-C6 fungal-type DNA-binding domain"/>
    <property type="match status" value="1"/>
</dbReference>
<sequence length="354" mass="38352">MSPPTYIGPFGRILPVPEGSEPEQLPRLLDGDRTDLHLPQPALNFGSDTSLGVTDPRGYNTTGQARRPRDLRQSHGEQPRTSGTGTLPSVRQLLTPATQSSLPTSPFSSQHSATSSQRRSSLASSHQSPGHELSPDHSHAFQQNPGGNVEATMQAVPSAGSAGNPQAPPHVPQNAQQYSSSQHFASEYGSYGQMPPQIPYHPQPTFGPPLHHPPLVIPQQYSYDSALGSVPHIPQGYYQEYPNEYMYAPTVGDQPTANLQSPNNQVKPAPRLVREDVVPGEGAVWVYEDGTTCPKIVDGEPVNAEWGVTKAGKPRKRLAIACTSCREKKIKCDPAEPRCVQCEKFGRDCKFATA</sequence>
<dbReference type="PANTHER" id="PTHR47338">
    <property type="entry name" value="ZN(II)2CYS6 TRANSCRIPTION FACTOR (EUROFUNG)-RELATED"/>
    <property type="match status" value="1"/>
</dbReference>
<dbReference type="GO" id="GO:0005634">
    <property type="term" value="C:nucleus"/>
    <property type="evidence" value="ECO:0007669"/>
    <property type="project" value="UniProtKB-SubCell"/>
</dbReference>
<evidence type="ECO:0000313" key="8">
    <source>
        <dbReference type="EMBL" id="MDI1485806.1"/>
    </source>
</evidence>